<accession>A0A2M7FYU7</accession>
<keyword evidence="3" id="KW-0064">Aspartyl protease</keyword>
<dbReference type="InterPro" id="IPR000671">
    <property type="entry name" value="Peptidase_A31"/>
</dbReference>
<dbReference type="PANTHER" id="PTHR30302:SF1">
    <property type="entry name" value="HYDROGENASE 2 MATURATION PROTEASE"/>
    <property type="match status" value="1"/>
</dbReference>
<dbReference type="Gene3D" id="3.40.50.1450">
    <property type="entry name" value="HybD-like"/>
    <property type="match status" value="1"/>
</dbReference>
<dbReference type="CDD" id="cd00518">
    <property type="entry name" value="H2MP"/>
    <property type="match status" value="1"/>
</dbReference>
<reference evidence="5 6" key="1">
    <citation type="submission" date="2017-09" db="EMBL/GenBank/DDBJ databases">
        <title>Depth-based differentiation of microbial function through sediment-hosted aquifers and enrichment of novel symbionts in the deep terrestrial subsurface.</title>
        <authorList>
            <person name="Probst A.J."/>
            <person name="Ladd B."/>
            <person name="Jarett J.K."/>
            <person name="Geller-Mcgrath D.E."/>
            <person name="Sieber C.M."/>
            <person name="Emerson J.B."/>
            <person name="Anantharaman K."/>
            <person name="Thomas B.C."/>
            <person name="Malmstrom R."/>
            <person name="Stieglmeier M."/>
            <person name="Klingl A."/>
            <person name="Woyke T."/>
            <person name="Ryan C.M."/>
            <person name="Banfield J.F."/>
        </authorList>
    </citation>
    <scope>NUCLEOTIDE SEQUENCE [LARGE SCALE GENOMIC DNA]</scope>
    <source>
        <strain evidence="5">CG17_big_fil_post_rev_8_21_14_2_50_48_46</strain>
    </source>
</reference>
<comment type="caution">
    <text evidence="5">The sequence shown here is derived from an EMBL/GenBank/DDBJ whole genome shotgun (WGS) entry which is preliminary data.</text>
</comment>
<keyword evidence="4" id="KW-0378">Hydrolase</keyword>
<evidence type="ECO:0000256" key="4">
    <source>
        <dbReference type="ARBA" id="ARBA00022801"/>
    </source>
</evidence>
<dbReference type="GO" id="GO:0016485">
    <property type="term" value="P:protein processing"/>
    <property type="evidence" value="ECO:0007669"/>
    <property type="project" value="TreeGrafter"/>
</dbReference>
<dbReference type="InterPro" id="IPR023430">
    <property type="entry name" value="Pept_HybD-like_dom_sf"/>
</dbReference>
<evidence type="ECO:0000313" key="5">
    <source>
        <dbReference type="EMBL" id="PIW14478.1"/>
    </source>
</evidence>
<proteinExistence type="inferred from homology"/>
<evidence type="ECO:0000313" key="6">
    <source>
        <dbReference type="Proteomes" id="UP000231019"/>
    </source>
</evidence>
<evidence type="ECO:0000256" key="3">
    <source>
        <dbReference type="ARBA" id="ARBA00022750"/>
    </source>
</evidence>
<dbReference type="GO" id="GO:0004190">
    <property type="term" value="F:aspartic-type endopeptidase activity"/>
    <property type="evidence" value="ECO:0007669"/>
    <property type="project" value="UniProtKB-KW"/>
</dbReference>
<dbReference type="PANTHER" id="PTHR30302">
    <property type="entry name" value="HYDROGENASE 1 MATURATION PROTEASE"/>
    <property type="match status" value="1"/>
</dbReference>
<organism evidence="5 6">
    <name type="scientific">bacterium (Candidatus Blackallbacteria) CG17_big_fil_post_rev_8_21_14_2_50_48_46</name>
    <dbReference type="NCBI Taxonomy" id="2014261"/>
    <lineage>
        <taxon>Bacteria</taxon>
        <taxon>Candidatus Blackallbacteria</taxon>
    </lineage>
</organism>
<comment type="similarity">
    <text evidence="1">Belongs to the peptidase A31 family.</text>
</comment>
<gene>
    <name evidence="5" type="ORF">COW36_20780</name>
</gene>
<sequence>MNRIIGIGHPLRGDDALGPTAIHTLPRQLDAHTECLALSGEASTLWYAFKGMQRVLLIDALQTPLKPGELLEINLRQTPLPKSWLACSTHAFGLSEALELAIALGDLPPTLLLLGIAAQEFETGKGLSAAVEGSLPALLKRVYEIHQNWSLEYA</sequence>
<dbReference type="AlphaFoldDB" id="A0A2M7FYU7"/>
<protein>
    <submittedName>
        <fullName evidence="5">Hydrogenase maturation protease</fullName>
    </submittedName>
</protein>
<evidence type="ECO:0000256" key="1">
    <source>
        <dbReference type="ARBA" id="ARBA00006814"/>
    </source>
</evidence>
<name>A0A2M7FYU7_9BACT</name>
<dbReference type="EMBL" id="PFFQ01000059">
    <property type="protein sequence ID" value="PIW14478.1"/>
    <property type="molecule type" value="Genomic_DNA"/>
</dbReference>
<dbReference type="SUPFAM" id="SSF53163">
    <property type="entry name" value="HybD-like"/>
    <property type="match status" value="1"/>
</dbReference>
<keyword evidence="2 5" id="KW-0645">Protease</keyword>
<dbReference type="Pfam" id="PF01750">
    <property type="entry name" value="HycI"/>
    <property type="match status" value="1"/>
</dbReference>
<dbReference type="GO" id="GO:0008047">
    <property type="term" value="F:enzyme activator activity"/>
    <property type="evidence" value="ECO:0007669"/>
    <property type="project" value="InterPro"/>
</dbReference>
<dbReference type="NCBIfam" id="TIGR00072">
    <property type="entry name" value="hydrog_prot"/>
    <property type="match status" value="1"/>
</dbReference>
<dbReference type="Proteomes" id="UP000231019">
    <property type="component" value="Unassembled WGS sequence"/>
</dbReference>
<evidence type="ECO:0000256" key="2">
    <source>
        <dbReference type="ARBA" id="ARBA00022670"/>
    </source>
</evidence>